<feature type="domain" description="ABC transporter" evidence="4">
    <location>
        <begin position="5"/>
        <end position="237"/>
    </location>
</feature>
<keyword evidence="3 5" id="KW-0067">ATP-binding</keyword>
<dbReference type="RefSeq" id="WP_227422368.1">
    <property type="nucleotide sequence ID" value="NZ_CP071868.1"/>
</dbReference>
<evidence type="ECO:0000259" key="4">
    <source>
        <dbReference type="PROSITE" id="PS50893"/>
    </source>
</evidence>
<dbReference type="PROSITE" id="PS00211">
    <property type="entry name" value="ABC_TRANSPORTER_1"/>
    <property type="match status" value="1"/>
</dbReference>
<dbReference type="PROSITE" id="PS50893">
    <property type="entry name" value="ABC_TRANSPORTER_2"/>
    <property type="match status" value="1"/>
</dbReference>
<dbReference type="PANTHER" id="PTHR42788:SF13">
    <property type="entry name" value="ALIPHATIC SULFONATES IMPORT ATP-BINDING PROTEIN SSUB"/>
    <property type="match status" value="1"/>
</dbReference>
<organism evidence="5 6">
    <name type="scientific">Pengzhenrongella sicca</name>
    <dbReference type="NCBI Taxonomy" id="2819238"/>
    <lineage>
        <taxon>Bacteria</taxon>
        <taxon>Bacillati</taxon>
        <taxon>Actinomycetota</taxon>
        <taxon>Actinomycetes</taxon>
        <taxon>Micrococcales</taxon>
        <taxon>Pengzhenrongella</taxon>
    </lineage>
</organism>
<evidence type="ECO:0000313" key="6">
    <source>
        <dbReference type="Proteomes" id="UP000663937"/>
    </source>
</evidence>
<protein>
    <submittedName>
        <fullName evidence="5">ABC transporter ATP-binding protein</fullName>
    </submittedName>
</protein>
<dbReference type="CDD" id="cd03293">
    <property type="entry name" value="ABC_NrtD_SsuB_transporters"/>
    <property type="match status" value="1"/>
</dbReference>
<dbReference type="Proteomes" id="UP000663937">
    <property type="component" value="Chromosome"/>
</dbReference>
<reference evidence="5" key="1">
    <citation type="submission" date="2021-03" db="EMBL/GenBank/DDBJ databases">
        <title>Pengzhenrongella sicca gen. nov., sp. nov., a new member of suborder Micrococcineae isolated from High-Arctic tundra soil.</title>
        <authorList>
            <person name="Peng F."/>
        </authorList>
    </citation>
    <scope>NUCLEOTIDE SEQUENCE</scope>
    <source>
        <strain evidence="5">LRZ-2</strain>
    </source>
</reference>
<dbReference type="EMBL" id="CP071868">
    <property type="protein sequence ID" value="QTE28139.1"/>
    <property type="molecule type" value="Genomic_DNA"/>
</dbReference>
<proteinExistence type="predicted"/>
<dbReference type="Pfam" id="PF00005">
    <property type="entry name" value="ABC_tran"/>
    <property type="match status" value="1"/>
</dbReference>
<evidence type="ECO:0000256" key="1">
    <source>
        <dbReference type="ARBA" id="ARBA00022448"/>
    </source>
</evidence>
<dbReference type="InterPro" id="IPR003439">
    <property type="entry name" value="ABC_transporter-like_ATP-bd"/>
</dbReference>
<dbReference type="InterPro" id="IPR003593">
    <property type="entry name" value="AAA+_ATPase"/>
</dbReference>
<accession>A0A8A4ZAU3</accession>
<evidence type="ECO:0000256" key="2">
    <source>
        <dbReference type="ARBA" id="ARBA00022741"/>
    </source>
</evidence>
<keyword evidence="6" id="KW-1185">Reference proteome</keyword>
<dbReference type="Gene3D" id="3.40.50.300">
    <property type="entry name" value="P-loop containing nucleotide triphosphate hydrolases"/>
    <property type="match status" value="1"/>
</dbReference>
<keyword evidence="2" id="KW-0547">Nucleotide-binding</keyword>
<dbReference type="AlphaFoldDB" id="A0A8A4ZAU3"/>
<dbReference type="KEGG" id="psic:J4E96_12135"/>
<dbReference type="SUPFAM" id="SSF52540">
    <property type="entry name" value="P-loop containing nucleoside triphosphate hydrolases"/>
    <property type="match status" value="1"/>
</dbReference>
<gene>
    <name evidence="5" type="ORF">J4E96_12135</name>
</gene>
<evidence type="ECO:0000313" key="5">
    <source>
        <dbReference type="EMBL" id="QTE28139.1"/>
    </source>
</evidence>
<evidence type="ECO:0000256" key="3">
    <source>
        <dbReference type="ARBA" id="ARBA00022840"/>
    </source>
</evidence>
<name>A0A8A4ZAU3_9MICO</name>
<dbReference type="SMART" id="SM00382">
    <property type="entry name" value="AAA"/>
    <property type="match status" value="1"/>
</dbReference>
<dbReference type="GO" id="GO:0005524">
    <property type="term" value="F:ATP binding"/>
    <property type="evidence" value="ECO:0007669"/>
    <property type="project" value="UniProtKB-KW"/>
</dbReference>
<dbReference type="PANTHER" id="PTHR42788">
    <property type="entry name" value="TAURINE IMPORT ATP-BINDING PROTEIN-RELATED"/>
    <property type="match status" value="1"/>
</dbReference>
<dbReference type="GO" id="GO:0016887">
    <property type="term" value="F:ATP hydrolysis activity"/>
    <property type="evidence" value="ECO:0007669"/>
    <property type="project" value="InterPro"/>
</dbReference>
<dbReference type="InterPro" id="IPR050166">
    <property type="entry name" value="ABC_transporter_ATP-bind"/>
</dbReference>
<sequence length="255" mass="27519">MSTLVELDRLDKVYATGTGDVVALDGITLAIDEGEFVAVVGPSGCGKTTLLKILANIEQHTGGAGILGGKELGGNRSGDVGMVFQKATLLPWLDILANVLLPVTLKRRATRQDTAAALGLLEMVGLSEFARKRPHELSGGMQQRAAICRALVHEPSLLLLDEPFGALDAMTRDQLNVEVNRIWRETHKTAVLITHSIPEAVFLAERVIVMSPRPGRIIADIPIPFGKERTLDLLGTPEFAALSAQIRRFFEVKAA</sequence>
<dbReference type="InterPro" id="IPR017871">
    <property type="entry name" value="ABC_transporter-like_CS"/>
</dbReference>
<keyword evidence="1" id="KW-0813">Transport</keyword>
<dbReference type="InterPro" id="IPR027417">
    <property type="entry name" value="P-loop_NTPase"/>
</dbReference>